<dbReference type="EMBL" id="CP015124">
    <property type="protein sequence ID" value="ANP35485.1"/>
    <property type="molecule type" value="Genomic_DNA"/>
</dbReference>
<dbReference type="PROSITE" id="PS50943">
    <property type="entry name" value="HTH_CROC1"/>
    <property type="match status" value="1"/>
</dbReference>
<evidence type="ECO:0000313" key="2">
    <source>
        <dbReference type="EMBL" id="ANP35485.1"/>
    </source>
</evidence>
<evidence type="ECO:0000259" key="1">
    <source>
        <dbReference type="PROSITE" id="PS50943"/>
    </source>
</evidence>
<reference evidence="2 3" key="1">
    <citation type="submission" date="2016-04" db="EMBL/GenBank/DDBJ databases">
        <authorList>
            <person name="Evans L.H."/>
            <person name="Alamgir A."/>
            <person name="Owens N."/>
            <person name="Weber N.D."/>
            <person name="Virtaneva K."/>
            <person name="Barbian K."/>
            <person name="Babar A."/>
            <person name="Rosenke K."/>
        </authorList>
    </citation>
    <scope>NUCLEOTIDE SEQUENCE [LARGE SCALE GENOMIC DNA]</scope>
    <source>
        <strain evidence="2 3">JL2886</strain>
    </source>
</reference>
<dbReference type="Gene3D" id="1.10.260.40">
    <property type="entry name" value="lambda repressor-like DNA-binding domains"/>
    <property type="match status" value="1"/>
</dbReference>
<keyword evidence="3" id="KW-1185">Reference proteome</keyword>
<proteinExistence type="predicted"/>
<gene>
    <name evidence="2" type="ORF">JL2886_00554</name>
</gene>
<dbReference type="SUPFAM" id="SSF47413">
    <property type="entry name" value="lambda repressor-like DNA-binding domains"/>
    <property type="match status" value="1"/>
</dbReference>
<dbReference type="Proteomes" id="UP000092565">
    <property type="component" value="Chromosome"/>
</dbReference>
<organism evidence="2 3">
    <name type="scientific">Phaeobacter gallaeciensis</name>
    <dbReference type="NCBI Taxonomy" id="60890"/>
    <lineage>
        <taxon>Bacteria</taxon>
        <taxon>Pseudomonadati</taxon>
        <taxon>Pseudomonadota</taxon>
        <taxon>Alphaproteobacteria</taxon>
        <taxon>Rhodobacterales</taxon>
        <taxon>Roseobacteraceae</taxon>
        <taxon>Phaeobacter</taxon>
    </lineage>
</organism>
<accession>A0A1B0ZMW5</accession>
<dbReference type="AlphaFoldDB" id="A0A1B0ZMW5"/>
<sequence>MAAIATARDDNRARQSRSPAELRDMFGANLRHLAQQYPSISELSRRLGINRTQFNRYMSGESFPRPDVLDRICCFFDVDARILLEPVDTVGKQDKILHGAFLNDFLGHGIEQLSEQIFPSGYYRFTRRSFINGDSFVVGLVRVSRDGGGVAYIKGFEAKDAMRFQGLPEDPASREFRGVLSCHEDGVAFLISRRRAMTFSFNYLARVASLENNFWVGYVARTVRESGDERVTRMVYEYLGRDMGPALAVARNAGFVSEEDLLPYHRRLLRINEPFS</sequence>
<dbReference type="InterPro" id="IPR001387">
    <property type="entry name" value="Cro/C1-type_HTH"/>
</dbReference>
<feature type="domain" description="HTH cro/C1-type" evidence="1">
    <location>
        <begin position="39"/>
        <end position="83"/>
    </location>
</feature>
<dbReference type="GO" id="GO:0003677">
    <property type="term" value="F:DNA binding"/>
    <property type="evidence" value="ECO:0007669"/>
    <property type="project" value="InterPro"/>
</dbReference>
<dbReference type="CDD" id="cd00093">
    <property type="entry name" value="HTH_XRE"/>
    <property type="match status" value="1"/>
</dbReference>
<dbReference type="InterPro" id="IPR010982">
    <property type="entry name" value="Lambda_DNA-bd_dom_sf"/>
</dbReference>
<name>A0A1B0ZMW5_9RHOB</name>
<protein>
    <submittedName>
        <fullName evidence="2">XRE family transcriptional regulator</fullName>
    </submittedName>
</protein>
<dbReference type="PATRIC" id="fig|60890.4.peg.539"/>
<evidence type="ECO:0000313" key="3">
    <source>
        <dbReference type="Proteomes" id="UP000092565"/>
    </source>
</evidence>
<dbReference type="SMART" id="SM00530">
    <property type="entry name" value="HTH_XRE"/>
    <property type="match status" value="1"/>
</dbReference>
<dbReference type="Pfam" id="PF13443">
    <property type="entry name" value="HTH_26"/>
    <property type="match status" value="1"/>
</dbReference>